<feature type="transmembrane region" description="Helical" evidence="7">
    <location>
        <begin position="322"/>
        <end position="344"/>
    </location>
</feature>
<keyword evidence="8" id="KW-0813">Transport</keyword>
<evidence type="ECO:0000256" key="1">
    <source>
        <dbReference type="ARBA" id="ARBA00004651"/>
    </source>
</evidence>
<organism evidence="8 9">
    <name type="scientific">Streptacidiphilus jiangxiensis</name>
    <dbReference type="NCBI Taxonomy" id="235985"/>
    <lineage>
        <taxon>Bacteria</taxon>
        <taxon>Bacillati</taxon>
        <taxon>Actinomycetota</taxon>
        <taxon>Actinomycetes</taxon>
        <taxon>Kitasatosporales</taxon>
        <taxon>Streptomycetaceae</taxon>
        <taxon>Streptacidiphilus</taxon>
    </lineage>
</organism>
<evidence type="ECO:0000256" key="6">
    <source>
        <dbReference type="SAM" id="MobiDB-lite"/>
    </source>
</evidence>
<dbReference type="InterPro" id="IPR001851">
    <property type="entry name" value="ABC_transp_permease"/>
</dbReference>
<feature type="transmembrane region" description="Helical" evidence="7">
    <location>
        <begin position="189"/>
        <end position="210"/>
    </location>
</feature>
<proteinExistence type="predicted"/>
<dbReference type="eggNOG" id="COG4603">
    <property type="taxonomic scope" value="Bacteria"/>
</dbReference>
<protein>
    <submittedName>
        <fullName evidence="8">Simple sugar transport system permease protein</fullName>
    </submittedName>
</protein>
<evidence type="ECO:0000256" key="4">
    <source>
        <dbReference type="ARBA" id="ARBA00022989"/>
    </source>
</evidence>
<feature type="transmembrane region" description="Helical" evidence="7">
    <location>
        <begin position="400"/>
        <end position="422"/>
    </location>
</feature>
<gene>
    <name evidence="8" type="ORF">SAMN05414137_105322</name>
</gene>
<feature type="transmembrane region" description="Helical" evidence="7">
    <location>
        <begin position="376"/>
        <end position="394"/>
    </location>
</feature>
<feature type="transmembrane region" description="Helical" evidence="7">
    <location>
        <begin position="164"/>
        <end position="183"/>
    </location>
</feature>
<evidence type="ECO:0000256" key="5">
    <source>
        <dbReference type="ARBA" id="ARBA00023136"/>
    </source>
</evidence>
<dbReference type="GO" id="GO:0022857">
    <property type="term" value="F:transmembrane transporter activity"/>
    <property type="evidence" value="ECO:0007669"/>
    <property type="project" value="InterPro"/>
</dbReference>
<dbReference type="STRING" id="235985.SAMN05414137_105322"/>
<comment type="subcellular location">
    <subcellularLocation>
        <location evidence="1">Cell membrane</location>
        <topology evidence="1">Multi-pass membrane protein</topology>
    </subcellularLocation>
</comment>
<feature type="compositionally biased region" description="Polar residues" evidence="6">
    <location>
        <begin position="451"/>
        <end position="461"/>
    </location>
</feature>
<dbReference type="Pfam" id="PF02653">
    <property type="entry name" value="BPD_transp_2"/>
    <property type="match status" value="1"/>
</dbReference>
<feature type="region of interest" description="Disordered" evidence="6">
    <location>
        <begin position="1"/>
        <end position="37"/>
    </location>
</feature>
<feature type="compositionally biased region" description="Low complexity" evidence="6">
    <location>
        <begin position="18"/>
        <end position="32"/>
    </location>
</feature>
<evidence type="ECO:0000256" key="2">
    <source>
        <dbReference type="ARBA" id="ARBA00022475"/>
    </source>
</evidence>
<feature type="compositionally biased region" description="Basic and acidic residues" evidence="6">
    <location>
        <begin position="1"/>
        <end position="17"/>
    </location>
</feature>
<keyword evidence="8" id="KW-0762">Sugar transport</keyword>
<reference evidence="9" key="1">
    <citation type="submission" date="2016-10" db="EMBL/GenBank/DDBJ databases">
        <authorList>
            <person name="Varghese N."/>
        </authorList>
    </citation>
    <scope>NUCLEOTIDE SEQUENCE [LARGE SCALE GENOMIC DNA]</scope>
    <source>
        <strain evidence="9">DSM 45096 / BCRC 16803 / CGMCC 4.1857 / CIP 109030 / JCM 12277 / KCTC 19219 / NBRC 100920 / 33214</strain>
    </source>
</reference>
<feature type="transmembrane region" description="Helical" evidence="7">
    <location>
        <begin position="138"/>
        <end position="157"/>
    </location>
</feature>
<evidence type="ECO:0000256" key="3">
    <source>
        <dbReference type="ARBA" id="ARBA00022692"/>
    </source>
</evidence>
<keyword evidence="4 7" id="KW-1133">Transmembrane helix</keyword>
<feature type="transmembrane region" description="Helical" evidence="7">
    <location>
        <begin position="56"/>
        <end position="76"/>
    </location>
</feature>
<dbReference type="Proteomes" id="UP000183015">
    <property type="component" value="Unassembled WGS sequence"/>
</dbReference>
<evidence type="ECO:0000313" key="8">
    <source>
        <dbReference type="EMBL" id="SEL09246.1"/>
    </source>
</evidence>
<evidence type="ECO:0000256" key="7">
    <source>
        <dbReference type="SAM" id="Phobius"/>
    </source>
</evidence>
<dbReference type="AlphaFoldDB" id="A0A1H7MD56"/>
<feature type="transmembrane region" description="Helical" evidence="7">
    <location>
        <begin position="271"/>
        <end position="291"/>
    </location>
</feature>
<dbReference type="RefSeq" id="WP_063773375.1">
    <property type="nucleotide sequence ID" value="NZ_BBPN01000042.1"/>
</dbReference>
<keyword evidence="2" id="KW-1003">Cell membrane</keyword>
<sequence>MSTPEPEKNEPAAEPAKDAAAAASAAPAATKAPKPERPPRDWGVIIRNVFTAENSATVTFLAIVLALVVGAIMIVLSNTETMNKLGYFFASPGDFLSAAWNDISSAYSSLFKGAIFDPATISGTPEQFFGPISNTLEYATPLIFGGLAISVAFRAGMFNIGGQGQLIVGAIFASYVGFSWTALPGLLHMLVAVLAGVVGGMLYGGIVGWLKAYRGAHEVIVTIMLNYVAFLFLGGWLLNTSVFHDAAAAGQAVGKPATPSAVLPHLFGDQLFTDIGLVFALLATVAVAWFFQRSKLGFEVRAVGLRPSAAKTAGINVSRVQIAAMLISGGLMGLIGVTQTLGLANPNNNSLSPNLDAGLGFTAITVALLGRTKPWGVVWASLLFGALQAGGALMQTQAQVSIEVITVIQALIVIFVAAPRLVKEIFHLRAHKIDTGAKGEEAPPPVDPFHTDTTTAAGGEA</sequence>
<dbReference type="GO" id="GO:0005886">
    <property type="term" value="C:plasma membrane"/>
    <property type="evidence" value="ECO:0007669"/>
    <property type="project" value="UniProtKB-SubCell"/>
</dbReference>
<keyword evidence="5 7" id="KW-0472">Membrane</keyword>
<feature type="transmembrane region" description="Helical" evidence="7">
    <location>
        <begin position="219"/>
        <end position="238"/>
    </location>
</feature>
<dbReference type="PANTHER" id="PTHR47089">
    <property type="entry name" value="ABC TRANSPORTER, PERMEASE PROTEIN"/>
    <property type="match status" value="1"/>
</dbReference>
<dbReference type="PANTHER" id="PTHR47089:SF1">
    <property type="entry name" value="GUANOSINE ABC TRANSPORTER PERMEASE PROTEIN NUPP"/>
    <property type="match status" value="1"/>
</dbReference>
<evidence type="ECO:0000313" key="9">
    <source>
        <dbReference type="Proteomes" id="UP000183015"/>
    </source>
</evidence>
<name>A0A1H7MD56_STRJI</name>
<keyword evidence="9" id="KW-1185">Reference proteome</keyword>
<keyword evidence="3 7" id="KW-0812">Transmembrane</keyword>
<dbReference type="CDD" id="cd06580">
    <property type="entry name" value="TM_PBP1_transp_TpRbsC_like"/>
    <property type="match status" value="1"/>
</dbReference>
<feature type="region of interest" description="Disordered" evidence="6">
    <location>
        <begin position="436"/>
        <end position="461"/>
    </location>
</feature>
<accession>A0A1H7MD56</accession>
<dbReference type="EMBL" id="FOAZ01000005">
    <property type="protein sequence ID" value="SEL09246.1"/>
    <property type="molecule type" value="Genomic_DNA"/>
</dbReference>